<keyword evidence="2" id="KW-0472">Membrane</keyword>
<feature type="region of interest" description="Disordered" evidence="1">
    <location>
        <begin position="155"/>
        <end position="176"/>
    </location>
</feature>
<protein>
    <recommendedName>
        <fullName evidence="6">Mid2 domain-containing protein</fullName>
    </recommendedName>
</protein>
<dbReference type="CDD" id="cd12087">
    <property type="entry name" value="TM_EGFR-like"/>
    <property type="match status" value="1"/>
</dbReference>
<dbReference type="Proteomes" id="UP001172684">
    <property type="component" value="Unassembled WGS sequence"/>
</dbReference>
<feature type="compositionally biased region" description="Low complexity" evidence="1">
    <location>
        <begin position="155"/>
        <end position="174"/>
    </location>
</feature>
<keyword evidence="3" id="KW-0732">Signal</keyword>
<sequence length="273" mass="29486">MFGLLPHRVINAIIAVSFALPVSADYFTNPASFVTINESTTVKTQDLSTSFTLGQTVQITWATTLNSISLTLARWDVNKGVTVASFLTNEPNPAFYTWTIGANDGIDEDELSISPNFCFQLHDPTGEATSTDNPKGFINHTLTSRGFVIKSNLTSPSASPTVSASPRPTSTSTPGLGMEDKISISIGVVGGVAVIAALLWYFRFRRRRALSHNDRITDDKNHAVGPNMDYAEMDSAETGLYEAANSQQQYTGNELDGSTAFHTPRAELSAGRI</sequence>
<gene>
    <name evidence="4" type="ORF">H2201_005511</name>
</gene>
<accession>A0ABQ9NPV0</accession>
<keyword evidence="5" id="KW-1185">Reference proteome</keyword>
<feature type="region of interest" description="Disordered" evidence="1">
    <location>
        <begin position="244"/>
        <end position="273"/>
    </location>
</feature>
<keyword evidence="2" id="KW-0812">Transmembrane</keyword>
<evidence type="ECO:0000256" key="1">
    <source>
        <dbReference type="SAM" id="MobiDB-lite"/>
    </source>
</evidence>
<evidence type="ECO:0008006" key="6">
    <source>
        <dbReference type="Google" id="ProtNLM"/>
    </source>
</evidence>
<comment type="caution">
    <text evidence="4">The sequence shown here is derived from an EMBL/GenBank/DDBJ whole genome shotgun (WGS) entry which is preliminary data.</text>
</comment>
<feature type="chain" id="PRO_5046501741" description="Mid2 domain-containing protein" evidence="3">
    <location>
        <begin position="25"/>
        <end position="273"/>
    </location>
</feature>
<dbReference type="EMBL" id="JAPDRL010000041">
    <property type="protein sequence ID" value="KAJ9663790.1"/>
    <property type="molecule type" value="Genomic_DNA"/>
</dbReference>
<reference evidence="4" key="1">
    <citation type="submission" date="2022-10" db="EMBL/GenBank/DDBJ databases">
        <title>Culturing micro-colonial fungi from biological soil crusts in the Mojave desert and describing Neophaeococcomyces mojavensis, and introducing the new genera and species Taxawa tesnikishii.</title>
        <authorList>
            <person name="Kurbessoian T."/>
            <person name="Stajich J.E."/>
        </authorList>
    </citation>
    <scope>NUCLEOTIDE SEQUENCE</scope>
    <source>
        <strain evidence="4">TK_1</strain>
    </source>
</reference>
<keyword evidence="2" id="KW-1133">Transmembrane helix</keyword>
<proteinExistence type="predicted"/>
<feature type="transmembrane region" description="Helical" evidence="2">
    <location>
        <begin position="182"/>
        <end position="202"/>
    </location>
</feature>
<feature type="signal peptide" evidence="3">
    <location>
        <begin position="1"/>
        <end position="24"/>
    </location>
</feature>
<organism evidence="4 5">
    <name type="scientific">Coniosporium apollinis</name>
    <dbReference type="NCBI Taxonomy" id="61459"/>
    <lineage>
        <taxon>Eukaryota</taxon>
        <taxon>Fungi</taxon>
        <taxon>Dikarya</taxon>
        <taxon>Ascomycota</taxon>
        <taxon>Pezizomycotina</taxon>
        <taxon>Dothideomycetes</taxon>
        <taxon>Dothideomycetes incertae sedis</taxon>
        <taxon>Coniosporium</taxon>
    </lineage>
</organism>
<evidence type="ECO:0000313" key="4">
    <source>
        <dbReference type="EMBL" id="KAJ9663790.1"/>
    </source>
</evidence>
<evidence type="ECO:0000256" key="3">
    <source>
        <dbReference type="SAM" id="SignalP"/>
    </source>
</evidence>
<name>A0ABQ9NPV0_9PEZI</name>
<evidence type="ECO:0000256" key="2">
    <source>
        <dbReference type="SAM" id="Phobius"/>
    </source>
</evidence>
<evidence type="ECO:0000313" key="5">
    <source>
        <dbReference type="Proteomes" id="UP001172684"/>
    </source>
</evidence>